<dbReference type="EMBL" id="JAOPJF010000008">
    <property type="protein sequence ID" value="KAK1148286.1"/>
    <property type="molecule type" value="Genomic_DNA"/>
</dbReference>
<evidence type="ECO:0000313" key="2">
    <source>
        <dbReference type="Proteomes" id="UP001177260"/>
    </source>
</evidence>
<dbReference type="Proteomes" id="UP001177260">
    <property type="component" value="Unassembled WGS sequence"/>
</dbReference>
<reference evidence="1 2" key="1">
    <citation type="journal article" date="2023" name="ACS Omega">
        <title>Identification of the Neoaspergillic Acid Biosynthesis Gene Cluster by Establishing an In Vitro CRISPR-Ribonucleoprotein Genetic System in Aspergillus melleus.</title>
        <authorList>
            <person name="Yuan B."/>
            <person name="Grau M.F."/>
            <person name="Murata R.M."/>
            <person name="Torok T."/>
            <person name="Venkateswaran K."/>
            <person name="Stajich J.E."/>
            <person name="Wang C.C.C."/>
        </authorList>
    </citation>
    <scope>NUCLEOTIDE SEQUENCE [LARGE SCALE GENOMIC DNA]</scope>
    <source>
        <strain evidence="1 2">IMV 1140</strain>
    </source>
</reference>
<name>A0ACC3BC30_9EURO</name>
<gene>
    <name evidence="1" type="ORF">N8T08_010095</name>
</gene>
<sequence>MEPDNHDSECTVDDCRLALRTARFEKELQDVFGKTTQIWGTEETRVKRVEQLLLQFENENLRLQLDQANLKISKALRAESDTRYRFQATCAELDHLRSASRIASSEIEGLQRKLASLASATSDSQKVVADNIRLSKDLTAMQLEMEALRAQETCSSISLTEKQDLERQLNSLELSMANERNIHEHTLARESQQDKEIAALNARLEEQSRRIAEEAQARNCREQGFRQQSLEWTAQRLSLERRLETLNQKPPSTNGIPQVGSNDKQRAHGSLNDTESRNHTRRTHPITQQSASRFNAELTIATPGAIHARERKKKSSALPGDKSSFSITPFLNRTGGLPDSPISSDGTDELHATRAFSKASPTNNSNNSQPQHQPTLAGKSVPRLAQRQPSEPPASIANAKPKATQKPSNKLDTEGLADGASTLVTHLAAHAQSRPKKRKLGAQREKNIFDGEDEDDELQEIKNPGRKLVPGSNTSRNAGLDLGPLSVSTGSHLSRNRGFGGLSDFSPLKRDKRRQ</sequence>
<keyword evidence="2" id="KW-1185">Reference proteome</keyword>
<protein>
    <submittedName>
        <fullName evidence="1">Uncharacterized protein</fullName>
    </submittedName>
</protein>
<organism evidence="1 2">
    <name type="scientific">Aspergillus melleus</name>
    <dbReference type="NCBI Taxonomy" id="138277"/>
    <lineage>
        <taxon>Eukaryota</taxon>
        <taxon>Fungi</taxon>
        <taxon>Dikarya</taxon>
        <taxon>Ascomycota</taxon>
        <taxon>Pezizomycotina</taxon>
        <taxon>Eurotiomycetes</taxon>
        <taxon>Eurotiomycetidae</taxon>
        <taxon>Eurotiales</taxon>
        <taxon>Aspergillaceae</taxon>
        <taxon>Aspergillus</taxon>
        <taxon>Aspergillus subgen. Circumdati</taxon>
    </lineage>
</organism>
<accession>A0ACC3BC30</accession>
<evidence type="ECO:0000313" key="1">
    <source>
        <dbReference type="EMBL" id="KAK1148286.1"/>
    </source>
</evidence>
<proteinExistence type="predicted"/>
<comment type="caution">
    <text evidence="1">The sequence shown here is derived from an EMBL/GenBank/DDBJ whole genome shotgun (WGS) entry which is preliminary data.</text>
</comment>